<feature type="chain" id="PRO_5041238984" description="UPAR/Ly6 domain-containing protein" evidence="1">
    <location>
        <begin position="17"/>
        <end position="122"/>
    </location>
</feature>
<evidence type="ECO:0000256" key="1">
    <source>
        <dbReference type="SAM" id="SignalP"/>
    </source>
</evidence>
<dbReference type="SUPFAM" id="SSF57302">
    <property type="entry name" value="Snake toxin-like"/>
    <property type="match status" value="1"/>
</dbReference>
<sequence length="122" mass="13094">MRTLIALISLLSVAVALKCYKDTAADEHHSGSEREINCDCGDYCIKYYGQAASVRAATWDCACSNIATRQVNMCQKEGKSTYGTNPVLEVNCCSGNLCNGATTASFSMITALLSLAVYFLAK</sequence>
<gene>
    <name evidence="2" type="ORF">MSPICULIGERA_LOCUS20924</name>
</gene>
<evidence type="ECO:0000313" key="2">
    <source>
        <dbReference type="EMBL" id="CAJ0582794.1"/>
    </source>
</evidence>
<keyword evidence="3" id="KW-1185">Reference proteome</keyword>
<feature type="non-terminal residue" evidence="2">
    <location>
        <position position="1"/>
    </location>
</feature>
<protein>
    <recommendedName>
        <fullName evidence="4">UPAR/Ly6 domain-containing protein</fullName>
    </recommendedName>
</protein>
<dbReference type="EMBL" id="CATQJA010002664">
    <property type="protein sequence ID" value="CAJ0582794.1"/>
    <property type="molecule type" value="Genomic_DNA"/>
</dbReference>
<comment type="caution">
    <text evidence="2">The sequence shown here is derived from an EMBL/GenBank/DDBJ whole genome shotgun (WGS) entry which is preliminary data.</text>
</comment>
<organism evidence="2 3">
    <name type="scientific">Mesorhabditis spiculigera</name>
    <dbReference type="NCBI Taxonomy" id="96644"/>
    <lineage>
        <taxon>Eukaryota</taxon>
        <taxon>Metazoa</taxon>
        <taxon>Ecdysozoa</taxon>
        <taxon>Nematoda</taxon>
        <taxon>Chromadorea</taxon>
        <taxon>Rhabditida</taxon>
        <taxon>Rhabditina</taxon>
        <taxon>Rhabditomorpha</taxon>
        <taxon>Rhabditoidea</taxon>
        <taxon>Rhabditidae</taxon>
        <taxon>Mesorhabditinae</taxon>
        <taxon>Mesorhabditis</taxon>
    </lineage>
</organism>
<dbReference type="InterPro" id="IPR045860">
    <property type="entry name" value="Snake_toxin-like_sf"/>
</dbReference>
<accession>A0AA36D804</accession>
<dbReference type="AlphaFoldDB" id="A0AA36D804"/>
<reference evidence="2" key="1">
    <citation type="submission" date="2023-06" db="EMBL/GenBank/DDBJ databases">
        <authorList>
            <person name="Delattre M."/>
        </authorList>
    </citation>
    <scope>NUCLEOTIDE SEQUENCE</scope>
    <source>
        <strain evidence="2">AF72</strain>
    </source>
</reference>
<name>A0AA36D804_9BILA</name>
<evidence type="ECO:0008006" key="4">
    <source>
        <dbReference type="Google" id="ProtNLM"/>
    </source>
</evidence>
<evidence type="ECO:0000313" key="3">
    <source>
        <dbReference type="Proteomes" id="UP001177023"/>
    </source>
</evidence>
<proteinExistence type="predicted"/>
<feature type="signal peptide" evidence="1">
    <location>
        <begin position="1"/>
        <end position="16"/>
    </location>
</feature>
<keyword evidence="1" id="KW-0732">Signal</keyword>
<dbReference type="Proteomes" id="UP001177023">
    <property type="component" value="Unassembled WGS sequence"/>
</dbReference>